<sequence>MSKNILLFRLFVFLNCVFQIFGQISYDLPAGWFRDGDTQYYDIGVDYATFYEKAPSGFLKSHPNISSLNSDLHSTLAQGFIPKDYLGKQVRLTCFMKYSNVLSSIGLLLQVHSVNGGFDNTLNKNSIVNDLSGLLFTGSGDWTKFENVVNVPEDTSLISFGAILNDEGVVWLDKCNFEIVEPPDESVSFPFPKFEPNVNNNDFHNFLTYPINLDF</sequence>
<evidence type="ECO:0000313" key="1">
    <source>
        <dbReference type="EMBL" id="EXX52885.1"/>
    </source>
</evidence>
<dbReference type="HOGENOM" id="CLU_1366917_0_0_1"/>
<accession>A0A015IFV4</accession>
<reference evidence="1 2" key="1">
    <citation type="submission" date="2014-02" db="EMBL/GenBank/DDBJ databases">
        <title>Single nucleus genome sequencing reveals high similarity among nuclei of an endomycorrhizal fungus.</title>
        <authorList>
            <person name="Lin K."/>
            <person name="Geurts R."/>
            <person name="Zhang Z."/>
            <person name="Limpens E."/>
            <person name="Saunders D.G."/>
            <person name="Mu D."/>
            <person name="Pang E."/>
            <person name="Cao H."/>
            <person name="Cha H."/>
            <person name="Lin T."/>
            <person name="Zhou Q."/>
            <person name="Shang Y."/>
            <person name="Li Y."/>
            <person name="Ivanov S."/>
            <person name="Sharma T."/>
            <person name="Velzen R.V."/>
            <person name="Ruijter N.D."/>
            <person name="Aanen D.K."/>
            <person name="Win J."/>
            <person name="Kamoun S."/>
            <person name="Bisseling T."/>
            <person name="Huang S."/>
        </authorList>
    </citation>
    <scope>NUCLEOTIDE SEQUENCE [LARGE SCALE GENOMIC DNA]</scope>
    <source>
        <strain evidence="2">DAOM197198w</strain>
    </source>
</reference>
<dbReference type="Proteomes" id="UP000022910">
    <property type="component" value="Unassembled WGS sequence"/>
</dbReference>
<dbReference type="EMBL" id="JEMT01029173">
    <property type="protein sequence ID" value="EXX52885.1"/>
    <property type="molecule type" value="Genomic_DNA"/>
</dbReference>
<dbReference type="Gene3D" id="2.60.120.260">
    <property type="entry name" value="Galactose-binding domain-like"/>
    <property type="match status" value="1"/>
</dbReference>
<organism evidence="1 2">
    <name type="scientific">Rhizophagus irregularis (strain DAOM 197198w)</name>
    <name type="common">Glomus intraradices</name>
    <dbReference type="NCBI Taxonomy" id="1432141"/>
    <lineage>
        <taxon>Eukaryota</taxon>
        <taxon>Fungi</taxon>
        <taxon>Fungi incertae sedis</taxon>
        <taxon>Mucoromycota</taxon>
        <taxon>Glomeromycotina</taxon>
        <taxon>Glomeromycetes</taxon>
        <taxon>Glomerales</taxon>
        <taxon>Glomeraceae</taxon>
        <taxon>Rhizophagus</taxon>
    </lineage>
</organism>
<gene>
    <name evidence="1" type="ORF">RirG_249090</name>
</gene>
<dbReference type="AlphaFoldDB" id="A0A015IFV4"/>
<dbReference type="OrthoDB" id="2434837at2759"/>
<protein>
    <submittedName>
        <fullName evidence="1">Uncharacterized protein</fullName>
    </submittedName>
</protein>
<keyword evidence="2" id="KW-1185">Reference proteome</keyword>
<name>A0A015IFV4_RHIIW</name>
<evidence type="ECO:0000313" key="2">
    <source>
        <dbReference type="Proteomes" id="UP000022910"/>
    </source>
</evidence>
<comment type="caution">
    <text evidence="1">The sequence shown here is derived from an EMBL/GenBank/DDBJ whole genome shotgun (WGS) entry which is preliminary data.</text>
</comment>
<proteinExistence type="predicted"/>